<keyword evidence="4" id="KW-1185">Reference proteome</keyword>
<dbReference type="RefSeq" id="WP_150030666.1">
    <property type="nucleotide sequence ID" value="NZ_VWSH01000001.1"/>
</dbReference>
<keyword evidence="1" id="KW-0732">Signal</keyword>
<accession>A0A5M6CM10</accession>
<dbReference type="InterPro" id="IPR036116">
    <property type="entry name" value="FN3_sf"/>
</dbReference>
<dbReference type="Gene3D" id="2.60.40.10">
    <property type="entry name" value="Immunoglobulins"/>
    <property type="match status" value="1"/>
</dbReference>
<reference evidence="3 4" key="1">
    <citation type="submission" date="2019-09" db="EMBL/GenBank/DDBJ databases">
        <title>Genome sequence and assembly of Taibaiella sp.</title>
        <authorList>
            <person name="Chhetri G."/>
        </authorList>
    </citation>
    <scope>NUCLEOTIDE SEQUENCE [LARGE SCALE GENOMIC DNA]</scope>
    <source>
        <strain evidence="3 4">KVB11</strain>
    </source>
</reference>
<feature type="domain" description="Secretion system C-terminal sorting" evidence="2">
    <location>
        <begin position="346"/>
        <end position="404"/>
    </location>
</feature>
<dbReference type="CDD" id="cd00063">
    <property type="entry name" value="FN3"/>
    <property type="match status" value="1"/>
</dbReference>
<dbReference type="Pfam" id="PF18962">
    <property type="entry name" value="Por_Secre_tail"/>
    <property type="match status" value="1"/>
</dbReference>
<feature type="chain" id="PRO_5024455408" evidence="1">
    <location>
        <begin position="24"/>
        <end position="413"/>
    </location>
</feature>
<dbReference type="SUPFAM" id="SSF49265">
    <property type="entry name" value="Fibronectin type III"/>
    <property type="match status" value="1"/>
</dbReference>
<dbReference type="Pfam" id="PF14717">
    <property type="entry name" value="DUF4465"/>
    <property type="match status" value="1"/>
</dbReference>
<feature type="signal peptide" evidence="1">
    <location>
        <begin position="1"/>
        <end position="23"/>
    </location>
</feature>
<evidence type="ECO:0000313" key="3">
    <source>
        <dbReference type="EMBL" id="KAA5536093.1"/>
    </source>
</evidence>
<dbReference type="AlphaFoldDB" id="A0A5M6CM10"/>
<dbReference type="EMBL" id="VWSH01000001">
    <property type="protein sequence ID" value="KAA5536093.1"/>
    <property type="molecule type" value="Genomic_DNA"/>
</dbReference>
<dbReference type="InterPro" id="IPR026444">
    <property type="entry name" value="Secre_tail"/>
</dbReference>
<dbReference type="Gene3D" id="2.60.120.1350">
    <property type="entry name" value="Protein of unknown function DUF4465"/>
    <property type="match status" value="1"/>
</dbReference>
<evidence type="ECO:0000313" key="4">
    <source>
        <dbReference type="Proteomes" id="UP000323632"/>
    </source>
</evidence>
<dbReference type="InterPro" id="IPR003961">
    <property type="entry name" value="FN3_dom"/>
</dbReference>
<organism evidence="3 4">
    <name type="scientific">Taibaiella lutea</name>
    <dbReference type="NCBI Taxonomy" id="2608001"/>
    <lineage>
        <taxon>Bacteria</taxon>
        <taxon>Pseudomonadati</taxon>
        <taxon>Bacteroidota</taxon>
        <taxon>Chitinophagia</taxon>
        <taxon>Chitinophagales</taxon>
        <taxon>Chitinophagaceae</taxon>
        <taxon>Taibaiella</taxon>
    </lineage>
</organism>
<name>A0A5M6CM10_9BACT</name>
<evidence type="ECO:0000256" key="1">
    <source>
        <dbReference type="SAM" id="SignalP"/>
    </source>
</evidence>
<sequence>MQQKLQRFFAVTALTLGSVSLQAQTISTLDDLILPSPNSDFAGTQTAAGDYEFQSGHVKFFGTLESWGGYGRFNYTNVVDSTNPSFTNDKAAITGKGYDNSDNYGVVYLTQDYPAHPTQSLLIGAKLQGAAAGSKVLGTYLTNTTYAYLYMKDNYTTGDFLKLVIRGYLNNVKTTDSVIFDLAKYTATDTVLVKNWEWVNLLPLGNVDSINFQILSSDDFTPYYAAFDNFTTLDGVCPHAAGIIASTLNENSVTITWNGSVENLTTDYEVAVDVSNTLAPTATAVTVTAPTYSKNALVPNTTYYAHIRATCPDGGFSDWDTASFKTLPVTGISNANGNEMKIVLSPNPANDFIHLQTAISVDADIYNLEGRLLRHIENAKQVDIRNLAAGTYLLRVVNDKNASQQSTLRFIKN</sequence>
<dbReference type="NCBIfam" id="TIGR04183">
    <property type="entry name" value="Por_Secre_tail"/>
    <property type="match status" value="1"/>
</dbReference>
<dbReference type="InterPro" id="IPR013783">
    <property type="entry name" value="Ig-like_fold"/>
</dbReference>
<gene>
    <name evidence="3" type="ORF">F0919_00015</name>
</gene>
<comment type="caution">
    <text evidence="3">The sequence shown here is derived from an EMBL/GenBank/DDBJ whole genome shotgun (WGS) entry which is preliminary data.</text>
</comment>
<proteinExistence type="predicted"/>
<protein>
    <submittedName>
        <fullName evidence="3">DUF4465 domain-containing protein</fullName>
    </submittedName>
</protein>
<evidence type="ECO:0000259" key="2">
    <source>
        <dbReference type="Pfam" id="PF18962"/>
    </source>
</evidence>
<dbReference type="Proteomes" id="UP000323632">
    <property type="component" value="Unassembled WGS sequence"/>
</dbReference>
<dbReference type="InterPro" id="IPR027828">
    <property type="entry name" value="DUF4465"/>
</dbReference>